<keyword evidence="1" id="KW-0479">Metal-binding</keyword>
<evidence type="ECO:0000259" key="5">
    <source>
        <dbReference type="PROSITE" id="PS50865"/>
    </source>
</evidence>
<name>A0ABQ6M440_9STRA</name>
<reference evidence="6 7" key="1">
    <citation type="journal article" date="2023" name="Commun. Biol.">
        <title>Genome analysis of Parmales, the sister group of diatoms, reveals the evolutionary specialization of diatoms from phago-mixotrophs to photoautotrophs.</title>
        <authorList>
            <person name="Ban H."/>
            <person name="Sato S."/>
            <person name="Yoshikawa S."/>
            <person name="Yamada K."/>
            <person name="Nakamura Y."/>
            <person name="Ichinomiya M."/>
            <person name="Sato N."/>
            <person name="Blanc-Mathieu R."/>
            <person name="Endo H."/>
            <person name="Kuwata A."/>
            <person name="Ogata H."/>
        </authorList>
    </citation>
    <scope>NUCLEOTIDE SEQUENCE [LARGE SCALE GENOMIC DNA]</scope>
</reference>
<comment type="caution">
    <text evidence="6">The sequence shown here is derived from an EMBL/GenBank/DDBJ whole genome shotgun (WGS) entry which is preliminary data.</text>
</comment>
<evidence type="ECO:0000313" key="7">
    <source>
        <dbReference type="Proteomes" id="UP001165060"/>
    </source>
</evidence>
<dbReference type="PROSITE" id="PS01360">
    <property type="entry name" value="ZF_MYND_1"/>
    <property type="match status" value="1"/>
</dbReference>
<keyword evidence="3" id="KW-0862">Zinc</keyword>
<dbReference type="PROSITE" id="PS50865">
    <property type="entry name" value="ZF_MYND_2"/>
    <property type="match status" value="1"/>
</dbReference>
<proteinExistence type="predicted"/>
<evidence type="ECO:0000256" key="1">
    <source>
        <dbReference type="ARBA" id="ARBA00022723"/>
    </source>
</evidence>
<dbReference type="Pfam" id="PF01753">
    <property type="entry name" value="zf-MYND"/>
    <property type="match status" value="1"/>
</dbReference>
<dbReference type="SUPFAM" id="SSF144232">
    <property type="entry name" value="HIT/MYND zinc finger-like"/>
    <property type="match status" value="1"/>
</dbReference>
<gene>
    <name evidence="6" type="ORF">TeGR_g6402</name>
</gene>
<dbReference type="EMBL" id="BRYB01002410">
    <property type="protein sequence ID" value="GMI19122.1"/>
    <property type="molecule type" value="Genomic_DNA"/>
</dbReference>
<feature type="domain" description="MYND-type" evidence="5">
    <location>
        <begin position="68"/>
        <end position="115"/>
    </location>
</feature>
<evidence type="ECO:0000256" key="3">
    <source>
        <dbReference type="ARBA" id="ARBA00022833"/>
    </source>
</evidence>
<dbReference type="InterPro" id="IPR002893">
    <property type="entry name" value="Znf_MYND"/>
</dbReference>
<keyword evidence="2 4" id="KW-0863">Zinc-finger</keyword>
<keyword evidence="7" id="KW-1185">Reference proteome</keyword>
<dbReference type="Gene3D" id="6.10.140.2220">
    <property type="match status" value="1"/>
</dbReference>
<dbReference type="Proteomes" id="UP001165060">
    <property type="component" value="Unassembled WGS sequence"/>
</dbReference>
<accession>A0ABQ6M440</accession>
<protein>
    <recommendedName>
        <fullName evidence="5">MYND-type domain-containing protein</fullName>
    </recommendedName>
</protein>
<evidence type="ECO:0000256" key="4">
    <source>
        <dbReference type="PROSITE-ProRule" id="PRU00134"/>
    </source>
</evidence>
<sequence length="237" mass="26341">IKCVVVKPSAAEADALREEFFGMAGLIYGRVEILELLPMSAIFGRDRDEGEGIPNRARPVRLDDLRGCSQCAVLWDVSAGAKTAKPKVCGGCGSSFYCNKRCQKLHWRGGHREECPKIKEAKLEQDKMCDAFEAEIAATGQRYDCLFSSQPLVQFIRTAIWAFSNQRGGVVDEHRVVRLLRGTTLDDCGDEVELVPIGDAFRSSPPWTVAWTTPGALSEEELAFIEGHRPEFARLYD</sequence>
<feature type="non-terminal residue" evidence="6">
    <location>
        <position position="1"/>
    </location>
</feature>
<evidence type="ECO:0000256" key="2">
    <source>
        <dbReference type="ARBA" id="ARBA00022771"/>
    </source>
</evidence>
<evidence type="ECO:0000313" key="6">
    <source>
        <dbReference type="EMBL" id="GMI19122.1"/>
    </source>
</evidence>
<organism evidence="6 7">
    <name type="scientific">Tetraparma gracilis</name>
    <dbReference type="NCBI Taxonomy" id="2962635"/>
    <lineage>
        <taxon>Eukaryota</taxon>
        <taxon>Sar</taxon>
        <taxon>Stramenopiles</taxon>
        <taxon>Ochrophyta</taxon>
        <taxon>Bolidophyceae</taxon>
        <taxon>Parmales</taxon>
        <taxon>Triparmaceae</taxon>
        <taxon>Tetraparma</taxon>
    </lineage>
</organism>